<evidence type="ECO:0000313" key="5">
    <source>
        <dbReference type="EMBL" id="PIP16142.1"/>
    </source>
</evidence>
<evidence type="ECO:0000313" key="6">
    <source>
        <dbReference type="Proteomes" id="UP000230392"/>
    </source>
</evidence>
<evidence type="ECO:0000256" key="3">
    <source>
        <dbReference type="ARBA" id="ARBA00022840"/>
    </source>
</evidence>
<dbReference type="EMBL" id="PCRF01000203">
    <property type="protein sequence ID" value="PIP16142.1"/>
    <property type="molecule type" value="Genomic_DNA"/>
</dbReference>
<dbReference type="PROSITE" id="PS00662">
    <property type="entry name" value="T2SP_E"/>
    <property type="match status" value="1"/>
</dbReference>
<feature type="domain" description="Bacterial type II secretion system protein E" evidence="4">
    <location>
        <begin position="216"/>
        <end position="230"/>
    </location>
</feature>
<organism evidence="5 6">
    <name type="scientific">bacterium (Candidatus Ratteibacteria) CG23_combo_of_CG06-09_8_20_14_all_48_7</name>
    <dbReference type="NCBI Taxonomy" id="2014292"/>
    <lineage>
        <taxon>Bacteria</taxon>
        <taxon>Candidatus Ratteibacteria</taxon>
    </lineage>
</organism>
<dbReference type="GO" id="GO:0005886">
    <property type="term" value="C:plasma membrane"/>
    <property type="evidence" value="ECO:0007669"/>
    <property type="project" value="TreeGrafter"/>
</dbReference>
<dbReference type="InterPro" id="IPR001482">
    <property type="entry name" value="T2SS/T4SS_dom"/>
</dbReference>
<reference evidence="5 6" key="1">
    <citation type="submission" date="2017-09" db="EMBL/GenBank/DDBJ databases">
        <title>Depth-based differentiation of microbial function through sediment-hosted aquifers and enrichment of novel symbionts in the deep terrestrial subsurface.</title>
        <authorList>
            <person name="Probst A.J."/>
            <person name="Ladd B."/>
            <person name="Jarett J.K."/>
            <person name="Geller-Mcgrath D.E."/>
            <person name="Sieber C.M."/>
            <person name="Emerson J.B."/>
            <person name="Anantharaman K."/>
            <person name="Thomas B.C."/>
            <person name="Malmstrom R."/>
            <person name="Stieglmeier M."/>
            <person name="Klingl A."/>
            <person name="Woyke T."/>
            <person name="Ryan C.M."/>
            <person name="Banfield J.F."/>
        </authorList>
    </citation>
    <scope>NUCLEOTIDE SEQUENCE [LARGE SCALE GENOMIC DNA]</scope>
    <source>
        <strain evidence="5">CG23_combo_of_CG06-09_8_20_14_all_48_7</strain>
    </source>
</reference>
<dbReference type="GO" id="GO:0016887">
    <property type="term" value="F:ATP hydrolysis activity"/>
    <property type="evidence" value="ECO:0007669"/>
    <property type="project" value="TreeGrafter"/>
</dbReference>
<protein>
    <submittedName>
        <fullName evidence="5">Type II secretion system protein GspE</fullName>
    </submittedName>
</protein>
<dbReference type="Gene3D" id="3.40.50.300">
    <property type="entry name" value="P-loop containing nucleotide triphosphate hydrolases"/>
    <property type="match status" value="1"/>
</dbReference>
<gene>
    <name evidence="5" type="ORF">COX46_04100</name>
</gene>
<keyword evidence="3" id="KW-0067">ATP-binding</keyword>
<dbReference type="PANTHER" id="PTHR30258:SF1">
    <property type="entry name" value="PROTEIN TRANSPORT PROTEIN HOFB HOMOLOG"/>
    <property type="match status" value="1"/>
</dbReference>
<evidence type="ECO:0000256" key="1">
    <source>
        <dbReference type="ARBA" id="ARBA00006611"/>
    </source>
</evidence>
<evidence type="ECO:0000256" key="2">
    <source>
        <dbReference type="ARBA" id="ARBA00022741"/>
    </source>
</evidence>
<keyword evidence="2" id="KW-0547">Nucleotide-binding</keyword>
<dbReference type="Proteomes" id="UP000230392">
    <property type="component" value="Unassembled WGS sequence"/>
</dbReference>
<dbReference type="GO" id="GO:0005524">
    <property type="term" value="F:ATP binding"/>
    <property type="evidence" value="ECO:0007669"/>
    <property type="project" value="UniProtKB-KW"/>
</dbReference>
<dbReference type="AlphaFoldDB" id="A0A2G9YA91"/>
<dbReference type="CDD" id="cd01129">
    <property type="entry name" value="PulE-GspE-like"/>
    <property type="match status" value="1"/>
</dbReference>
<accession>A0A2G9YA91</accession>
<feature type="non-terminal residue" evidence="5">
    <location>
        <position position="255"/>
    </location>
</feature>
<proteinExistence type="inferred from homology"/>
<dbReference type="Gene3D" id="3.30.450.90">
    <property type="match status" value="1"/>
</dbReference>
<dbReference type="Pfam" id="PF00437">
    <property type="entry name" value="T2SSE"/>
    <property type="match status" value="1"/>
</dbReference>
<dbReference type="InterPro" id="IPR027417">
    <property type="entry name" value="P-loop_NTPase"/>
</dbReference>
<comment type="caution">
    <text evidence="5">The sequence shown here is derived from an EMBL/GenBank/DDBJ whole genome shotgun (WGS) entry which is preliminary data.</text>
</comment>
<evidence type="ECO:0000259" key="4">
    <source>
        <dbReference type="PROSITE" id="PS00662"/>
    </source>
</evidence>
<comment type="similarity">
    <text evidence="1">Belongs to the GSP E family.</text>
</comment>
<name>A0A2G9YA91_9BACT</name>
<dbReference type="SUPFAM" id="SSF52540">
    <property type="entry name" value="P-loop containing nucleoside triphosphate hydrolases"/>
    <property type="match status" value="1"/>
</dbReference>
<dbReference type="PANTHER" id="PTHR30258">
    <property type="entry name" value="TYPE II SECRETION SYSTEM PROTEIN GSPE-RELATED"/>
    <property type="match status" value="1"/>
</dbReference>
<sequence>MAEKKGVQAALEEDPIIKLTEVILIEGVRRKASDILIEPLEKNTRVRYRVDGFLQHGFEFPRSFLSSLLVRIKVVSKLNISERRLPQDGRFKLRVGDKLVDFRVAVVPSIFGEKVTLRILDKANLVLELSKLGFTEEAGQRLQEAARRPHGMLLVCGPTGCGKTTTLYSILHLVDRPTVNITTTEDPVEYEIPGINQIAINPGIGLTFAACLRSILRQDPDIIMVGEIRDGETLDIAIKAALTGHLVLSSFHAMD</sequence>